<protein>
    <submittedName>
        <fullName evidence="2">Uncharacterized protein</fullName>
    </submittedName>
</protein>
<keyword evidence="1" id="KW-0812">Transmembrane</keyword>
<gene>
    <name evidence="2" type="ORF">S03H2_44525</name>
</gene>
<feature type="non-terminal residue" evidence="2">
    <location>
        <position position="1"/>
    </location>
</feature>
<keyword evidence="1" id="KW-1133">Transmembrane helix</keyword>
<sequence length="75" mass="8035">CVIRLPDPLPALTHLQKWGPGFVLVVGMVSVGLAGGAGRVIFHCYLVMPRCPALFGLARQTELPLRPCGRRAGAR</sequence>
<organism evidence="2">
    <name type="scientific">marine sediment metagenome</name>
    <dbReference type="NCBI Taxonomy" id="412755"/>
    <lineage>
        <taxon>unclassified sequences</taxon>
        <taxon>metagenomes</taxon>
        <taxon>ecological metagenomes</taxon>
    </lineage>
</organism>
<feature type="transmembrane region" description="Helical" evidence="1">
    <location>
        <begin position="20"/>
        <end position="42"/>
    </location>
</feature>
<dbReference type="EMBL" id="BARU01027845">
    <property type="protein sequence ID" value="GAH63888.1"/>
    <property type="molecule type" value="Genomic_DNA"/>
</dbReference>
<evidence type="ECO:0000256" key="1">
    <source>
        <dbReference type="SAM" id="Phobius"/>
    </source>
</evidence>
<reference evidence="2" key="1">
    <citation type="journal article" date="2014" name="Front. Microbiol.">
        <title>High frequency of phylogenetically diverse reductive dehalogenase-homologous genes in deep subseafloor sedimentary metagenomes.</title>
        <authorList>
            <person name="Kawai M."/>
            <person name="Futagami T."/>
            <person name="Toyoda A."/>
            <person name="Takaki Y."/>
            <person name="Nishi S."/>
            <person name="Hori S."/>
            <person name="Arai W."/>
            <person name="Tsubouchi T."/>
            <person name="Morono Y."/>
            <person name="Uchiyama I."/>
            <person name="Ito T."/>
            <person name="Fujiyama A."/>
            <person name="Inagaki F."/>
            <person name="Takami H."/>
        </authorList>
    </citation>
    <scope>NUCLEOTIDE SEQUENCE</scope>
    <source>
        <strain evidence="2">Expedition CK06-06</strain>
    </source>
</reference>
<name>X1J279_9ZZZZ</name>
<keyword evidence="1" id="KW-0472">Membrane</keyword>
<proteinExistence type="predicted"/>
<dbReference type="AlphaFoldDB" id="X1J279"/>
<accession>X1J279</accession>
<evidence type="ECO:0000313" key="2">
    <source>
        <dbReference type="EMBL" id="GAH63888.1"/>
    </source>
</evidence>
<comment type="caution">
    <text evidence="2">The sequence shown here is derived from an EMBL/GenBank/DDBJ whole genome shotgun (WGS) entry which is preliminary data.</text>
</comment>